<protein>
    <submittedName>
        <fullName evidence="2">Acetyltransferase (GNAT) family protein</fullName>
    </submittedName>
</protein>
<organism evidence="2 3">
    <name type="scientific">Ulvibacter litoralis</name>
    <dbReference type="NCBI Taxonomy" id="227084"/>
    <lineage>
        <taxon>Bacteria</taxon>
        <taxon>Pseudomonadati</taxon>
        <taxon>Bacteroidota</taxon>
        <taxon>Flavobacteriia</taxon>
        <taxon>Flavobacteriales</taxon>
        <taxon>Flavobacteriaceae</taxon>
        <taxon>Ulvibacter</taxon>
    </lineage>
</organism>
<dbReference type="SUPFAM" id="SSF55729">
    <property type="entry name" value="Acyl-CoA N-acyltransferases (Nat)"/>
    <property type="match status" value="1"/>
</dbReference>
<dbReference type="RefSeq" id="WP_093140277.1">
    <property type="nucleotide sequence ID" value="NZ_BMWO01000001.1"/>
</dbReference>
<keyword evidence="2" id="KW-0808">Transferase</keyword>
<accession>A0A1G7CV21</accession>
<dbReference type="EMBL" id="FNBA01000001">
    <property type="protein sequence ID" value="SDE43294.1"/>
    <property type="molecule type" value="Genomic_DNA"/>
</dbReference>
<name>A0A1G7CV21_9FLAO</name>
<dbReference type="Gene3D" id="3.40.630.30">
    <property type="match status" value="1"/>
</dbReference>
<evidence type="ECO:0000259" key="1">
    <source>
        <dbReference type="PROSITE" id="PS51186"/>
    </source>
</evidence>
<dbReference type="InterPro" id="IPR016181">
    <property type="entry name" value="Acyl_CoA_acyltransferase"/>
</dbReference>
<reference evidence="2 3" key="1">
    <citation type="submission" date="2016-10" db="EMBL/GenBank/DDBJ databases">
        <authorList>
            <person name="de Groot N.N."/>
        </authorList>
    </citation>
    <scope>NUCLEOTIDE SEQUENCE [LARGE SCALE GENOMIC DNA]</scope>
    <source>
        <strain evidence="2 3">DSM 16195</strain>
    </source>
</reference>
<dbReference type="OrthoDB" id="5109343at2"/>
<dbReference type="Proteomes" id="UP000199321">
    <property type="component" value="Unassembled WGS sequence"/>
</dbReference>
<dbReference type="AlphaFoldDB" id="A0A1G7CV21"/>
<keyword evidence="3" id="KW-1185">Reference proteome</keyword>
<dbReference type="InterPro" id="IPR000182">
    <property type="entry name" value="GNAT_dom"/>
</dbReference>
<feature type="domain" description="N-acetyltransferase" evidence="1">
    <location>
        <begin position="2"/>
        <end position="176"/>
    </location>
</feature>
<dbReference type="STRING" id="227084.SAMN05421855_101593"/>
<gene>
    <name evidence="2" type="ORF">SAMN05421855_101593</name>
</gene>
<dbReference type="Pfam" id="PF00583">
    <property type="entry name" value="Acetyltransf_1"/>
    <property type="match status" value="1"/>
</dbReference>
<evidence type="ECO:0000313" key="3">
    <source>
        <dbReference type="Proteomes" id="UP000199321"/>
    </source>
</evidence>
<dbReference type="GO" id="GO:0016747">
    <property type="term" value="F:acyltransferase activity, transferring groups other than amino-acyl groups"/>
    <property type="evidence" value="ECO:0007669"/>
    <property type="project" value="InterPro"/>
</dbReference>
<sequence length="176" mass="20042">MISYKKASSVSELQQIINLQRDNVPEGISSEEKETEGFVTVVHTLELLTAMNTVCQHSIAIENDTVVGYALCMHPSFGDEIDVLKPMFSEIQKTIDPTTSWMVMGQICIDKNFRKKGIFRRLYEHMSTSIRPEFTTIITEVDATNTRSLAAHYAIGFKLMSTYTADRKEWVLIRLN</sequence>
<evidence type="ECO:0000313" key="2">
    <source>
        <dbReference type="EMBL" id="SDE43294.1"/>
    </source>
</evidence>
<proteinExistence type="predicted"/>
<dbReference type="PROSITE" id="PS51186">
    <property type="entry name" value="GNAT"/>
    <property type="match status" value="1"/>
</dbReference>